<dbReference type="InterPro" id="IPR038765">
    <property type="entry name" value="Papain-like_cys_pep_sf"/>
</dbReference>
<keyword evidence="3" id="KW-1185">Reference proteome</keyword>
<dbReference type="Proteomes" id="UP000477849">
    <property type="component" value="Unassembled WGS sequence"/>
</dbReference>
<dbReference type="AlphaFoldDB" id="A0A6M1S6H0"/>
<evidence type="ECO:0000259" key="1">
    <source>
        <dbReference type="Pfam" id="PF01841"/>
    </source>
</evidence>
<gene>
    <name evidence="2" type="ORF">G6N76_23015</name>
</gene>
<dbReference type="Pfam" id="PF01841">
    <property type="entry name" value="Transglut_core"/>
    <property type="match status" value="1"/>
</dbReference>
<comment type="caution">
    <text evidence="2">The sequence shown here is derived from an EMBL/GenBank/DDBJ whole genome shotgun (WGS) entry which is preliminary data.</text>
</comment>
<reference evidence="2 3" key="1">
    <citation type="submission" date="2020-02" db="EMBL/GenBank/DDBJ databases">
        <title>Genome sequence of the type strain CCBAU10050 of Rhizobium daejeonense.</title>
        <authorList>
            <person name="Gao J."/>
            <person name="Sun J."/>
        </authorList>
    </citation>
    <scope>NUCLEOTIDE SEQUENCE [LARGE SCALE GENOMIC DNA]</scope>
    <source>
        <strain evidence="2 3">CCBAU10050</strain>
    </source>
</reference>
<feature type="domain" description="Transglutaminase-like" evidence="1">
    <location>
        <begin position="61"/>
        <end position="120"/>
    </location>
</feature>
<dbReference type="EMBL" id="JAAKZH010000012">
    <property type="protein sequence ID" value="NGO66543.1"/>
    <property type="molecule type" value="Genomic_DNA"/>
</dbReference>
<organism evidence="2 3">
    <name type="scientific">Rhizobium daejeonense</name>
    <dbReference type="NCBI Taxonomy" id="240521"/>
    <lineage>
        <taxon>Bacteria</taxon>
        <taxon>Pseudomonadati</taxon>
        <taxon>Pseudomonadota</taxon>
        <taxon>Alphaproteobacteria</taxon>
        <taxon>Hyphomicrobiales</taxon>
        <taxon>Rhizobiaceae</taxon>
        <taxon>Rhizobium/Agrobacterium group</taxon>
        <taxon>Rhizobium</taxon>
    </lineage>
</organism>
<protein>
    <submittedName>
        <fullName evidence="2">Transglutaminase domain-containing protein</fullName>
    </submittedName>
</protein>
<dbReference type="SUPFAM" id="SSF54001">
    <property type="entry name" value="Cysteine proteinases"/>
    <property type="match status" value="1"/>
</dbReference>
<dbReference type="RefSeq" id="WP_163906515.1">
    <property type="nucleotide sequence ID" value="NZ_CP048428.1"/>
</dbReference>
<evidence type="ECO:0000313" key="3">
    <source>
        <dbReference type="Proteomes" id="UP000477849"/>
    </source>
</evidence>
<sequence>MLNRRHLLITAGTLITIPCIANAVIHPLARVASAQKAIQAQNAAKRAFNAKFILGSLGENLTPIEARIAIFELVRRVPYKLTAWKGEPLSLFALGRGDCRHKAAAATHLLKAAGFSARQTLVTFDWADLPIPRDMLNLLTDTRSFHDTVLVSIDGKERLFDATWDPDLRAAGFPVLDRWDGVSGTLPITRGKLSLVGLEKIPKDTSIYDFYGFRWPVRKKTLEFNRRFNAWTDEMRAT</sequence>
<evidence type="ECO:0000313" key="2">
    <source>
        <dbReference type="EMBL" id="NGO66543.1"/>
    </source>
</evidence>
<dbReference type="InterPro" id="IPR002931">
    <property type="entry name" value="Transglutaminase-like"/>
</dbReference>
<accession>A0A6M1S6H0</accession>
<name>A0A6M1S6H0_9HYPH</name>
<proteinExistence type="predicted"/>